<dbReference type="InterPro" id="IPR008979">
    <property type="entry name" value="Galactose-bd-like_sf"/>
</dbReference>
<reference evidence="7" key="1">
    <citation type="journal article" date="2023" name="Science">
        <title>Elucidation of the pathway for biosynthesis of saponin adjuvants from the soapbark tree.</title>
        <authorList>
            <person name="Reed J."/>
            <person name="Orme A."/>
            <person name="El-Demerdash A."/>
            <person name="Owen C."/>
            <person name="Martin L.B.B."/>
            <person name="Misra R.C."/>
            <person name="Kikuchi S."/>
            <person name="Rejzek M."/>
            <person name="Martin A.C."/>
            <person name="Harkess A."/>
            <person name="Leebens-Mack J."/>
            <person name="Louveau T."/>
            <person name="Stephenson M.J."/>
            <person name="Osbourn A."/>
        </authorList>
    </citation>
    <scope>NUCLEOTIDE SEQUENCE</scope>
    <source>
        <strain evidence="7">S10</strain>
    </source>
</reference>
<protein>
    <recommendedName>
        <fullName evidence="3">beta-galactosidase</fullName>
        <ecNumber evidence="3">3.2.1.23</ecNumber>
    </recommendedName>
</protein>
<gene>
    <name evidence="7" type="ORF">O6P43_018079</name>
</gene>
<dbReference type="PROSITE" id="PS01182">
    <property type="entry name" value="GLYCOSYL_HYDROL_F35"/>
    <property type="match status" value="1"/>
</dbReference>
<dbReference type="SUPFAM" id="SSF49785">
    <property type="entry name" value="Galactose-binding domain-like"/>
    <property type="match status" value="1"/>
</dbReference>
<evidence type="ECO:0000256" key="3">
    <source>
        <dbReference type="ARBA" id="ARBA00012756"/>
    </source>
</evidence>
<evidence type="ECO:0000313" key="7">
    <source>
        <dbReference type="EMBL" id="KAJ7962921.1"/>
    </source>
</evidence>
<dbReference type="InterPro" id="IPR019801">
    <property type="entry name" value="Glyco_hydro_35_CS"/>
</dbReference>
<evidence type="ECO:0000256" key="1">
    <source>
        <dbReference type="ARBA" id="ARBA00001412"/>
    </source>
</evidence>
<dbReference type="InterPro" id="IPR001944">
    <property type="entry name" value="Glycoside_Hdrlase_35"/>
</dbReference>
<dbReference type="Proteomes" id="UP001163823">
    <property type="component" value="Chromosome 7"/>
</dbReference>
<evidence type="ECO:0000256" key="2">
    <source>
        <dbReference type="ARBA" id="ARBA00009809"/>
    </source>
</evidence>
<evidence type="ECO:0000313" key="8">
    <source>
        <dbReference type="Proteomes" id="UP001163823"/>
    </source>
</evidence>
<dbReference type="Gene3D" id="3.20.20.80">
    <property type="entry name" value="Glycosidases"/>
    <property type="match status" value="1"/>
</dbReference>
<sequence>MWLHNMPGIQLRTDNTVYKNEMQIFTTKVVNLCKEAKLFAPQGGPIIMAQIENEYGDVAGRYGEAGKSYIKWAAQMAVGQNIGVPWIMCKYSEAPQPMINTCNGFYCDNFTPNNPKSPKMFTENWLGWKVLFSCDILEDSKKEVYNTANINAQTSVFFKKPIEVAGQPPSQLSWMWAPEVMKDTLQGKGTFKESQLLEQKEVTVGVSDYLWYMTNVDINDTSSWKNVTLQVNTNGHGLHAYVNWRYVGSQWGKYDGLRFVLSKPTSLKQGPNVVTLLSGTVGHAHHGAYFDLQTTGIVGGPVKLIGSKSNLSTSTWSYKAWARDKLGLMGRALDAIGLQCLLATLVAVTRDYRGEYKPKKCAMNCGLPSQRWYHVPRSFLNNDVNKLVLFEEMGGNPEQVAFQTVTTGTVCGIGNEGSRLELSCQGARIISEIQFSSYGDPRVEYGAFKKGTWESLSSFSVVERACIGRES</sequence>
<feature type="domain" description="Glycoside hydrolase 35 catalytic" evidence="6">
    <location>
        <begin position="1"/>
        <end position="147"/>
    </location>
</feature>
<evidence type="ECO:0000259" key="6">
    <source>
        <dbReference type="Pfam" id="PF01301"/>
    </source>
</evidence>
<proteinExistence type="inferred from homology"/>
<keyword evidence="8" id="KW-1185">Reference proteome</keyword>
<dbReference type="EMBL" id="JARAOO010000007">
    <property type="protein sequence ID" value="KAJ7962921.1"/>
    <property type="molecule type" value="Genomic_DNA"/>
</dbReference>
<dbReference type="GO" id="GO:0005975">
    <property type="term" value="P:carbohydrate metabolic process"/>
    <property type="evidence" value="ECO:0007669"/>
    <property type="project" value="InterPro"/>
</dbReference>
<dbReference type="KEGG" id="qsa:O6P43_018079"/>
<name>A0AAD7PP19_QUISA</name>
<comment type="similarity">
    <text evidence="2">Belongs to the glycosyl hydrolase 35 family.</text>
</comment>
<dbReference type="SUPFAM" id="SSF51445">
    <property type="entry name" value="(Trans)glycosidases"/>
    <property type="match status" value="1"/>
</dbReference>
<comment type="catalytic activity">
    <reaction evidence="1">
        <text>Hydrolysis of terminal non-reducing beta-D-galactose residues in beta-D-galactosides.</text>
        <dbReference type="EC" id="3.2.1.23"/>
    </reaction>
</comment>
<keyword evidence="4" id="KW-0378">Hydrolase</keyword>
<accession>A0AAD7PP19</accession>
<keyword evidence="5" id="KW-0326">Glycosidase</keyword>
<comment type="caution">
    <text evidence="7">The sequence shown here is derived from an EMBL/GenBank/DDBJ whole genome shotgun (WGS) entry which is preliminary data.</text>
</comment>
<dbReference type="InterPro" id="IPR031330">
    <property type="entry name" value="Gly_Hdrlase_35_cat"/>
</dbReference>
<dbReference type="CDD" id="cd22842">
    <property type="entry name" value="Gal_Rha_Lectin_BGal"/>
    <property type="match status" value="1"/>
</dbReference>
<dbReference type="GO" id="GO:0004565">
    <property type="term" value="F:beta-galactosidase activity"/>
    <property type="evidence" value="ECO:0007669"/>
    <property type="project" value="UniProtKB-EC"/>
</dbReference>
<dbReference type="AlphaFoldDB" id="A0AAD7PP19"/>
<evidence type="ECO:0000256" key="5">
    <source>
        <dbReference type="ARBA" id="ARBA00023295"/>
    </source>
</evidence>
<dbReference type="PANTHER" id="PTHR23421">
    <property type="entry name" value="BETA-GALACTOSIDASE RELATED"/>
    <property type="match status" value="1"/>
</dbReference>
<dbReference type="PRINTS" id="PR00742">
    <property type="entry name" value="GLHYDRLASE35"/>
</dbReference>
<evidence type="ECO:0000256" key="4">
    <source>
        <dbReference type="ARBA" id="ARBA00022801"/>
    </source>
</evidence>
<dbReference type="Pfam" id="PF01301">
    <property type="entry name" value="Glyco_hydro_35"/>
    <property type="match status" value="1"/>
</dbReference>
<organism evidence="7 8">
    <name type="scientific">Quillaja saponaria</name>
    <name type="common">Soap bark tree</name>
    <dbReference type="NCBI Taxonomy" id="32244"/>
    <lineage>
        <taxon>Eukaryota</taxon>
        <taxon>Viridiplantae</taxon>
        <taxon>Streptophyta</taxon>
        <taxon>Embryophyta</taxon>
        <taxon>Tracheophyta</taxon>
        <taxon>Spermatophyta</taxon>
        <taxon>Magnoliopsida</taxon>
        <taxon>eudicotyledons</taxon>
        <taxon>Gunneridae</taxon>
        <taxon>Pentapetalae</taxon>
        <taxon>rosids</taxon>
        <taxon>fabids</taxon>
        <taxon>Fabales</taxon>
        <taxon>Quillajaceae</taxon>
        <taxon>Quillaja</taxon>
    </lineage>
</organism>
<dbReference type="InterPro" id="IPR017853">
    <property type="entry name" value="GH"/>
</dbReference>
<dbReference type="EC" id="3.2.1.23" evidence="3"/>